<feature type="signal peptide" evidence="1">
    <location>
        <begin position="1"/>
        <end position="15"/>
    </location>
</feature>
<feature type="chain" id="PRO_5013357299" description="Secreted protein" evidence="1">
    <location>
        <begin position="16"/>
        <end position="110"/>
    </location>
</feature>
<evidence type="ECO:0008006" key="4">
    <source>
        <dbReference type="Google" id="ProtNLM"/>
    </source>
</evidence>
<evidence type="ECO:0000313" key="2">
    <source>
        <dbReference type="EMBL" id="BAT91370.1"/>
    </source>
</evidence>
<gene>
    <name evidence="2" type="primary">Vigan.06G269200</name>
    <name evidence="2" type="ORF">VIGAN_06269200</name>
</gene>
<reference evidence="2 3" key="1">
    <citation type="journal article" date="2015" name="Sci. Rep.">
        <title>The power of single molecule real-time sequencing technology in the de novo assembly of a eukaryotic genome.</title>
        <authorList>
            <person name="Sakai H."/>
            <person name="Naito K."/>
            <person name="Ogiso-Tanaka E."/>
            <person name="Takahashi Y."/>
            <person name="Iseki K."/>
            <person name="Muto C."/>
            <person name="Satou K."/>
            <person name="Teruya K."/>
            <person name="Shiroma A."/>
            <person name="Shimoji M."/>
            <person name="Hirano T."/>
            <person name="Itoh T."/>
            <person name="Kaga A."/>
            <person name="Tomooka N."/>
        </authorList>
    </citation>
    <scope>NUCLEOTIDE SEQUENCE [LARGE SCALE GENOMIC DNA]</scope>
    <source>
        <strain evidence="3">cv. Shumari</strain>
    </source>
</reference>
<dbReference type="AlphaFoldDB" id="A0A0S3SEV2"/>
<dbReference type="EMBL" id="AP015039">
    <property type="protein sequence ID" value="BAT91370.1"/>
    <property type="molecule type" value="Genomic_DNA"/>
</dbReference>
<feature type="non-terminal residue" evidence="2">
    <location>
        <position position="1"/>
    </location>
</feature>
<evidence type="ECO:0000313" key="3">
    <source>
        <dbReference type="Proteomes" id="UP000291084"/>
    </source>
</evidence>
<sequence>VQFSLLFSYLLTSSALLSHQPKVEDSYAYPTSQICYIFTTSSHYLFFFYPPNINNTPHSSLISPHCHSLHHCNLTTYIILYQLWTIFTNHFFKTHTAKTYPAASTLYTCL</sequence>
<accession>A0A0S3SEV2</accession>
<keyword evidence="1" id="KW-0732">Signal</keyword>
<protein>
    <recommendedName>
        <fullName evidence="4">Secreted protein</fullName>
    </recommendedName>
</protein>
<keyword evidence="3" id="KW-1185">Reference proteome</keyword>
<dbReference type="Proteomes" id="UP000291084">
    <property type="component" value="Chromosome 6"/>
</dbReference>
<proteinExistence type="predicted"/>
<name>A0A0S3SEV2_PHAAN</name>
<evidence type="ECO:0000256" key="1">
    <source>
        <dbReference type="SAM" id="SignalP"/>
    </source>
</evidence>
<organism evidence="2 3">
    <name type="scientific">Vigna angularis var. angularis</name>
    <dbReference type="NCBI Taxonomy" id="157739"/>
    <lineage>
        <taxon>Eukaryota</taxon>
        <taxon>Viridiplantae</taxon>
        <taxon>Streptophyta</taxon>
        <taxon>Embryophyta</taxon>
        <taxon>Tracheophyta</taxon>
        <taxon>Spermatophyta</taxon>
        <taxon>Magnoliopsida</taxon>
        <taxon>eudicotyledons</taxon>
        <taxon>Gunneridae</taxon>
        <taxon>Pentapetalae</taxon>
        <taxon>rosids</taxon>
        <taxon>fabids</taxon>
        <taxon>Fabales</taxon>
        <taxon>Fabaceae</taxon>
        <taxon>Papilionoideae</taxon>
        <taxon>50 kb inversion clade</taxon>
        <taxon>NPAAA clade</taxon>
        <taxon>indigoferoid/millettioid clade</taxon>
        <taxon>Phaseoleae</taxon>
        <taxon>Vigna</taxon>
    </lineage>
</organism>